<keyword evidence="1" id="KW-0472">Membrane</keyword>
<evidence type="ECO:0000259" key="2">
    <source>
        <dbReference type="Pfam" id="PF07853"/>
    </source>
</evidence>
<dbReference type="RefSeq" id="WP_132281905.1">
    <property type="nucleotide sequence ID" value="NZ_SMGQ01000011.1"/>
</dbReference>
<keyword evidence="4" id="KW-1185">Reference proteome</keyword>
<comment type="caution">
    <text evidence="3">The sequence shown here is derived from an EMBL/GenBank/DDBJ whole genome shotgun (WGS) entry which is preliminary data.</text>
</comment>
<evidence type="ECO:0000313" key="3">
    <source>
        <dbReference type="EMBL" id="TCK98777.1"/>
    </source>
</evidence>
<keyword evidence="1" id="KW-1133">Transmembrane helix</keyword>
<name>A0A4R1MZL1_9FIRM</name>
<evidence type="ECO:0000313" key="4">
    <source>
        <dbReference type="Proteomes" id="UP000294545"/>
    </source>
</evidence>
<dbReference type="Proteomes" id="UP000294545">
    <property type="component" value="Unassembled WGS sequence"/>
</dbReference>
<feature type="domain" description="DUF1648" evidence="2">
    <location>
        <begin position="6"/>
        <end position="48"/>
    </location>
</feature>
<dbReference type="Pfam" id="PF07853">
    <property type="entry name" value="DUF1648"/>
    <property type="match status" value="1"/>
</dbReference>
<dbReference type="InterPro" id="IPR012867">
    <property type="entry name" value="DUF1648"/>
</dbReference>
<dbReference type="EMBL" id="SMGQ01000011">
    <property type="protein sequence ID" value="TCK98777.1"/>
    <property type="molecule type" value="Genomic_DNA"/>
</dbReference>
<evidence type="ECO:0000256" key="1">
    <source>
        <dbReference type="SAM" id="Phobius"/>
    </source>
</evidence>
<proteinExistence type="predicted"/>
<keyword evidence="1" id="KW-0812">Transmembrane</keyword>
<feature type="transmembrane region" description="Helical" evidence="1">
    <location>
        <begin position="43"/>
        <end position="60"/>
    </location>
</feature>
<gene>
    <name evidence="3" type="ORF">EDC19_1212</name>
</gene>
<dbReference type="AlphaFoldDB" id="A0A4R1MZL1"/>
<organism evidence="3 4">
    <name type="scientific">Natranaerovirga hydrolytica</name>
    <dbReference type="NCBI Taxonomy" id="680378"/>
    <lineage>
        <taxon>Bacteria</taxon>
        <taxon>Bacillati</taxon>
        <taxon>Bacillota</taxon>
        <taxon>Clostridia</taxon>
        <taxon>Lachnospirales</taxon>
        <taxon>Natranaerovirgaceae</taxon>
        <taxon>Natranaerovirga</taxon>
    </lineage>
</organism>
<protein>
    <submittedName>
        <fullName evidence="3">Uncharacterized protein DUF1648</fullName>
    </submittedName>
</protein>
<reference evidence="3 4" key="1">
    <citation type="submission" date="2019-03" db="EMBL/GenBank/DDBJ databases">
        <title>Genomic Encyclopedia of Type Strains, Phase IV (KMG-IV): sequencing the most valuable type-strain genomes for metagenomic binning, comparative biology and taxonomic classification.</title>
        <authorList>
            <person name="Goeker M."/>
        </authorList>
    </citation>
    <scope>NUCLEOTIDE SEQUENCE [LARGE SCALE GENOMIC DNA]</scope>
    <source>
        <strain evidence="3 4">DSM 24176</strain>
    </source>
</reference>
<accession>A0A4R1MZL1</accession>
<feature type="transmembrane region" description="Helical" evidence="1">
    <location>
        <begin position="5"/>
        <end position="23"/>
    </location>
</feature>
<dbReference type="OrthoDB" id="9808690at2"/>
<sequence length="65" mass="7672">MKKDVVIFISMFLVVLLITLFLPDRIPILFNASGKATLIVNKYYLLLATIIPYSVYWQYFRNKNK</sequence>